<protein>
    <submittedName>
        <fullName evidence="2">Uncharacterized protein</fullName>
    </submittedName>
</protein>
<accession>F0JCJ7</accession>
<proteinExistence type="predicted"/>
<reference evidence="2 3" key="1">
    <citation type="journal article" date="2011" name="J. Bacteriol.">
        <title>Genome sequence of the mercury-methylating strain Desulfovibrio desulfuricans ND132.</title>
        <authorList>
            <person name="Brown S.D."/>
            <person name="Gilmour C.C."/>
            <person name="Kucken A.M."/>
            <person name="Wall J.D."/>
            <person name="Elias D.A."/>
            <person name="Brandt C.C."/>
            <person name="Podar M."/>
            <person name="Chertkov O."/>
            <person name="Held B."/>
            <person name="Bruce D.C."/>
            <person name="Detter J.C."/>
            <person name="Tapia R."/>
            <person name="Han C.S."/>
            <person name="Goodwin L.A."/>
            <person name="Cheng J.F."/>
            <person name="Pitluck S."/>
            <person name="Woyke T."/>
            <person name="Mikhailova N."/>
            <person name="Ivanova N.N."/>
            <person name="Han J."/>
            <person name="Lucas S."/>
            <person name="Lapidus A.L."/>
            <person name="Land M.L."/>
            <person name="Hauser L.J."/>
            <person name="Palumbo A.V."/>
        </authorList>
    </citation>
    <scope>NUCLEOTIDE SEQUENCE [LARGE SCALE GENOMIC DNA]</scope>
    <source>
        <strain evidence="2 3">ND132</strain>
    </source>
</reference>
<keyword evidence="1" id="KW-0175">Coiled coil</keyword>
<dbReference type="RefSeq" id="WP_014323103.1">
    <property type="nucleotide sequence ID" value="NC_016803.1"/>
</dbReference>
<dbReference type="AlphaFoldDB" id="F0JCJ7"/>
<organism evidence="2 3">
    <name type="scientific">Pseudodesulfovibrio mercurii</name>
    <dbReference type="NCBI Taxonomy" id="641491"/>
    <lineage>
        <taxon>Bacteria</taxon>
        <taxon>Pseudomonadati</taxon>
        <taxon>Thermodesulfobacteriota</taxon>
        <taxon>Desulfovibrionia</taxon>
        <taxon>Desulfovibrionales</taxon>
        <taxon>Desulfovibrionaceae</taxon>
    </lineage>
</organism>
<evidence type="ECO:0000256" key="1">
    <source>
        <dbReference type="SAM" id="Coils"/>
    </source>
</evidence>
<keyword evidence="3" id="KW-1185">Reference proteome</keyword>
<dbReference type="EMBL" id="CP003220">
    <property type="protein sequence ID" value="EGB15677.1"/>
    <property type="molecule type" value="Genomic_DNA"/>
</dbReference>
<dbReference type="STRING" id="641491.DND132_2474"/>
<evidence type="ECO:0000313" key="3">
    <source>
        <dbReference type="Proteomes" id="UP000007845"/>
    </source>
</evidence>
<dbReference type="HOGENOM" id="CLU_890603_0_0_7"/>
<sequence length="312" mass="35121" precursor="true">MEIRTQPKTLVLTMVLSLGALLLFGQIAVASEVSGHVIKNLMQRLDQGFDALDEKISAIVQERHAAEEDLKRLAEEYKNENDPLRAKAIGADIIAQSAHVNNVSIREVDAYIGSLQTFVPIFDQLAREIRQHQGNNQDSRALDAYRNRFLDRIHSSAMVLSRLEKYENVKGIDQAQLGAIKKTIALIYRANRTYSKSAGHMNADEIESTRKNYELICAQMFSIKRLLGLEKVYLKMVTIEELLNVLGLKNSVLAKKSAGIRKAPLAFYDGVEERRNTLELVTQDRTAQDDGDADAGAYDATFDKILKNEHRY</sequence>
<evidence type="ECO:0000313" key="2">
    <source>
        <dbReference type="EMBL" id="EGB15677.1"/>
    </source>
</evidence>
<dbReference type="Proteomes" id="UP000007845">
    <property type="component" value="Chromosome"/>
</dbReference>
<feature type="coiled-coil region" evidence="1">
    <location>
        <begin position="56"/>
        <end position="87"/>
    </location>
</feature>
<name>F0JCJ7_9BACT</name>
<dbReference type="KEGG" id="ddn:DND132_2474"/>
<gene>
    <name evidence="2" type="ORF">DND132_2474</name>
</gene>